<name>A0ABS1UHN2_9ACTN</name>
<proteinExistence type="predicted"/>
<keyword evidence="1" id="KW-1133">Transmembrane helix</keyword>
<keyword evidence="1" id="KW-0812">Transmembrane</keyword>
<protein>
    <recommendedName>
        <fullName evidence="4">Type II secretion system protein GspF domain-containing protein</fullName>
    </recommendedName>
</protein>
<sequence>MLVAPAIALASLLLLMLLSVPTLFLVRRGVVVFGERLLRLPVALSIKGVRRLPKKAKVALAFTASFGAFCFIVVAAFTFGLLVSVLLEVGAGNLVYFLYALPTFILFEVIFGFSGVKRKALWRVRKMVQEDSLPIDFARAAVVRLMVLKIIKSGSASVVPVAVMASVWMGVYFSIFHETGMHPEASKTASLAAILAIASCYLVAWLAGNLIFHAIGKAAPLLRAVEALESASADSRQSVGQGDPLGHRRAALLSAVRDVERLLWSLDSRGPKGVANSFAVLLRAGSAHVQSFCGSRDSLSRDLPESMDLTIRWMRLLLLGAARDDVYGRAADLWQTFDGDGRPIVQSPRKRFARLKEVGLVVGRSVEPAGRAAQVVVQLALFGAIAALVVLGKIDLAEMVKKVLQ</sequence>
<keyword evidence="1" id="KW-0472">Membrane</keyword>
<feature type="transmembrane region" description="Helical" evidence="1">
    <location>
        <begin position="58"/>
        <end position="82"/>
    </location>
</feature>
<feature type="transmembrane region" description="Helical" evidence="1">
    <location>
        <begin position="6"/>
        <end position="26"/>
    </location>
</feature>
<reference evidence="2 3" key="1">
    <citation type="submission" date="2021-01" db="EMBL/GenBank/DDBJ databases">
        <title>Genome sequencing of Micromonospora fiedleri MG-37.</title>
        <authorList>
            <person name="Moreland P.E.J."/>
            <person name="Stach J.E.M."/>
        </authorList>
    </citation>
    <scope>NUCLEOTIDE SEQUENCE [LARGE SCALE GENOMIC DNA]</scope>
    <source>
        <strain evidence="2 3">MG-37</strain>
    </source>
</reference>
<evidence type="ECO:0000313" key="3">
    <source>
        <dbReference type="Proteomes" id="UP000661193"/>
    </source>
</evidence>
<accession>A0ABS1UHN2</accession>
<feature type="transmembrane region" description="Helical" evidence="1">
    <location>
        <begin position="94"/>
        <end position="116"/>
    </location>
</feature>
<dbReference type="EMBL" id="JAETXL010000002">
    <property type="protein sequence ID" value="MBL6275851.1"/>
    <property type="molecule type" value="Genomic_DNA"/>
</dbReference>
<feature type="transmembrane region" description="Helical" evidence="1">
    <location>
        <begin position="188"/>
        <end position="212"/>
    </location>
</feature>
<evidence type="ECO:0000256" key="1">
    <source>
        <dbReference type="SAM" id="Phobius"/>
    </source>
</evidence>
<dbReference type="RefSeq" id="WP_203220701.1">
    <property type="nucleotide sequence ID" value="NZ_JAETXL010000002.1"/>
</dbReference>
<evidence type="ECO:0000313" key="2">
    <source>
        <dbReference type="EMBL" id="MBL6275851.1"/>
    </source>
</evidence>
<comment type="caution">
    <text evidence="2">The sequence shown here is derived from an EMBL/GenBank/DDBJ whole genome shotgun (WGS) entry which is preliminary data.</text>
</comment>
<feature type="transmembrane region" description="Helical" evidence="1">
    <location>
        <begin position="154"/>
        <end position="176"/>
    </location>
</feature>
<keyword evidence="3" id="KW-1185">Reference proteome</keyword>
<evidence type="ECO:0008006" key="4">
    <source>
        <dbReference type="Google" id="ProtNLM"/>
    </source>
</evidence>
<gene>
    <name evidence="2" type="ORF">JMF97_06720</name>
</gene>
<dbReference type="Proteomes" id="UP000661193">
    <property type="component" value="Unassembled WGS sequence"/>
</dbReference>
<feature type="transmembrane region" description="Helical" evidence="1">
    <location>
        <begin position="375"/>
        <end position="394"/>
    </location>
</feature>
<organism evidence="2 3">
    <name type="scientific">Micromonospora fiedleri</name>
    <dbReference type="NCBI Taxonomy" id="1157498"/>
    <lineage>
        <taxon>Bacteria</taxon>
        <taxon>Bacillati</taxon>
        <taxon>Actinomycetota</taxon>
        <taxon>Actinomycetes</taxon>
        <taxon>Micromonosporales</taxon>
        <taxon>Micromonosporaceae</taxon>
        <taxon>Micromonospora</taxon>
    </lineage>
</organism>